<keyword evidence="2" id="KW-1185">Reference proteome</keyword>
<reference evidence="1" key="1">
    <citation type="submission" date="2021-01" db="EMBL/GenBank/DDBJ databases">
        <authorList>
            <consortium name="Genoscope - CEA"/>
            <person name="William W."/>
        </authorList>
    </citation>
    <scope>NUCLEOTIDE SEQUENCE</scope>
</reference>
<evidence type="ECO:0000313" key="2">
    <source>
        <dbReference type="Proteomes" id="UP000692954"/>
    </source>
</evidence>
<dbReference type="EMBL" id="CAJJDN010000033">
    <property type="protein sequence ID" value="CAD8075330.1"/>
    <property type="molecule type" value="Genomic_DNA"/>
</dbReference>
<accession>A0A8S1M4R0</accession>
<dbReference type="Proteomes" id="UP000692954">
    <property type="component" value="Unassembled WGS sequence"/>
</dbReference>
<evidence type="ECO:0000313" key="1">
    <source>
        <dbReference type="EMBL" id="CAD8075330.1"/>
    </source>
</evidence>
<organism evidence="1 2">
    <name type="scientific">Paramecium sonneborni</name>
    <dbReference type="NCBI Taxonomy" id="65129"/>
    <lineage>
        <taxon>Eukaryota</taxon>
        <taxon>Sar</taxon>
        <taxon>Alveolata</taxon>
        <taxon>Ciliophora</taxon>
        <taxon>Intramacronucleata</taxon>
        <taxon>Oligohymenophorea</taxon>
        <taxon>Peniculida</taxon>
        <taxon>Parameciidae</taxon>
        <taxon>Paramecium</taxon>
    </lineage>
</organism>
<proteinExistence type="predicted"/>
<protein>
    <submittedName>
        <fullName evidence="1">Uncharacterized protein</fullName>
    </submittedName>
</protein>
<name>A0A8S1M4R0_9CILI</name>
<gene>
    <name evidence="1" type="ORF">PSON_ATCC_30995.1.T0330173</name>
</gene>
<comment type="caution">
    <text evidence="1">The sequence shown here is derived from an EMBL/GenBank/DDBJ whole genome shotgun (WGS) entry which is preliminary data.</text>
</comment>
<sequence length="258" mass="30681">MNVLSPKKEDQQVENMMSIPKQICLFPHHKQNDIQLRKQQEIVEKFWKAFHNLQIAQIQPNVNVKYPFVIQISCNDFVVHLGDTQTNINNKCECIFPFTNSLIPYHNTQGSPIYPKMKLPIYKRRGVSSMQDEKETKNIPKNYCKSIITFACKNKDNLCFEILKDQLKVVKFIDKISEYKKKLLNIKIFSSLLQKSDDIEEEEYRRAFRIISQIFIKKQAISYIFNSKIIQHNWHMRYRYQVYKGVKNPNGFSHIKNL</sequence>
<dbReference type="OrthoDB" id="293139at2759"/>
<dbReference type="AlphaFoldDB" id="A0A8S1M4R0"/>